<feature type="short sequence motif" description="RDXXRA motif of the pArg binding pocket involved in allosteric regulation" evidence="5">
    <location>
        <begin position="334"/>
        <end position="339"/>
    </location>
</feature>
<dbReference type="EMBL" id="GU474921">
    <property type="protein sequence ID" value="ADI19440.1"/>
    <property type="molecule type" value="Genomic_DNA"/>
</dbReference>
<keyword evidence="2 5" id="KW-0547">Nucleotide-binding</keyword>
<dbReference type="AlphaFoldDB" id="E0XYE9"/>
<protein>
    <recommendedName>
        <fullName evidence="5">Protein-arginine kinase</fullName>
        <ecNumber evidence="5">2.7.14.1</ecNumber>
    </recommendedName>
</protein>
<comment type="function">
    <text evidence="5">Catalyzes the specific phosphorylation of arginine residues in proteins.</text>
</comment>
<dbReference type="GO" id="GO:0046314">
    <property type="term" value="P:phosphocreatine biosynthetic process"/>
    <property type="evidence" value="ECO:0007669"/>
    <property type="project" value="InterPro"/>
</dbReference>
<dbReference type="GO" id="GO:0005524">
    <property type="term" value="F:ATP binding"/>
    <property type="evidence" value="ECO:0007669"/>
    <property type="project" value="UniProtKB-UniRule"/>
</dbReference>
<feature type="binding site" evidence="5 6">
    <location>
        <position position="89"/>
    </location>
    <ligand>
        <name>ATP</name>
        <dbReference type="ChEBI" id="CHEBI:30616"/>
    </ligand>
</feature>
<name>E0XYE9_9BACT</name>
<dbReference type="PANTHER" id="PTHR11547">
    <property type="entry name" value="ARGININE OR CREATINE KINASE"/>
    <property type="match status" value="1"/>
</dbReference>
<gene>
    <name evidence="5" type="primary">mcsB</name>
</gene>
<feature type="binding site" evidence="6">
    <location>
        <begin position="26"/>
        <end position="30"/>
    </location>
    <ligand>
        <name>ATP</name>
        <dbReference type="ChEBI" id="CHEBI:30616"/>
    </ligand>
</feature>
<proteinExistence type="inferred from homology"/>
<keyword evidence="4 5" id="KW-0067">ATP-binding</keyword>
<keyword evidence="3 5" id="KW-0418">Kinase</keyword>
<comment type="catalytic activity">
    <reaction evidence="5">
        <text>L-arginyl-[protein] + ATP = N(omega)-phospho-L-arginyl-[protein] + ADP + H(+)</text>
        <dbReference type="Rhea" id="RHEA:43384"/>
        <dbReference type="Rhea" id="RHEA-COMP:10532"/>
        <dbReference type="Rhea" id="RHEA-COMP:10533"/>
        <dbReference type="ChEBI" id="CHEBI:15378"/>
        <dbReference type="ChEBI" id="CHEBI:29965"/>
        <dbReference type="ChEBI" id="CHEBI:30616"/>
        <dbReference type="ChEBI" id="CHEBI:83226"/>
        <dbReference type="ChEBI" id="CHEBI:456216"/>
        <dbReference type="EC" id="2.7.14.1"/>
    </reaction>
</comment>
<evidence type="ECO:0000256" key="1">
    <source>
        <dbReference type="ARBA" id="ARBA00022679"/>
    </source>
</evidence>
<organism evidence="8">
    <name type="scientific">uncultured bacterium HF0500_16O16</name>
    <dbReference type="NCBI Taxonomy" id="542511"/>
    <lineage>
        <taxon>Bacteria</taxon>
        <taxon>environmental samples</taxon>
    </lineage>
</organism>
<evidence type="ECO:0000256" key="6">
    <source>
        <dbReference type="PROSITE-ProRule" id="PRU00843"/>
    </source>
</evidence>
<dbReference type="GO" id="GO:1990424">
    <property type="term" value="F:protein arginine kinase activity"/>
    <property type="evidence" value="ECO:0007669"/>
    <property type="project" value="UniProtKB-EC"/>
</dbReference>
<dbReference type="GO" id="GO:0005615">
    <property type="term" value="C:extracellular space"/>
    <property type="evidence" value="ECO:0007669"/>
    <property type="project" value="TreeGrafter"/>
</dbReference>
<keyword evidence="1 5" id="KW-0808">Transferase</keyword>
<feature type="binding site" evidence="6">
    <location>
        <begin position="174"/>
        <end position="178"/>
    </location>
    <ligand>
        <name>ATP</name>
        <dbReference type="ChEBI" id="CHEBI:30616"/>
    </ligand>
</feature>
<evidence type="ECO:0000256" key="3">
    <source>
        <dbReference type="ARBA" id="ARBA00022777"/>
    </source>
</evidence>
<reference evidence="8" key="1">
    <citation type="journal article" date="2011" name="Environ. Microbiol.">
        <title>Time-series analyses of Monterey Bay coastal microbial picoplankton using a 'genome proxy' microarray.</title>
        <authorList>
            <person name="Rich V.I."/>
            <person name="Pham V.D."/>
            <person name="Eppley J."/>
            <person name="Shi Y."/>
            <person name="DeLong E.F."/>
        </authorList>
    </citation>
    <scope>NUCLEOTIDE SEQUENCE</scope>
</reference>
<dbReference type="GO" id="GO:0004111">
    <property type="term" value="F:creatine kinase activity"/>
    <property type="evidence" value="ECO:0007669"/>
    <property type="project" value="InterPro"/>
</dbReference>
<feature type="binding site" evidence="6">
    <location>
        <begin position="205"/>
        <end position="210"/>
    </location>
    <ligand>
        <name>ATP</name>
        <dbReference type="ChEBI" id="CHEBI:30616"/>
    </ligand>
</feature>
<feature type="binding site" evidence="5 6">
    <location>
        <position position="123"/>
    </location>
    <ligand>
        <name>ATP</name>
        <dbReference type="ChEBI" id="CHEBI:30616"/>
    </ligand>
</feature>
<comment type="caution">
    <text evidence="5">Lacks conserved residue(s) required for the propagation of feature annotation.</text>
</comment>
<evidence type="ECO:0000256" key="5">
    <source>
        <dbReference type="HAMAP-Rule" id="MF_00602"/>
    </source>
</evidence>
<evidence type="ECO:0000259" key="7">
    <source>
        <dbReference type="PROSITE" id="PS51510"/>
    </source>
</evidence>
<dbReference type="PANTHER" id="PTHR11547:SF38">
    <property type="entry name" value="ARGININE KINASE 1-RELATED"/>
    <property type="match status" value="1"/>
</dbReference>
<dbReference type="HAMAP" id="MF_00602">
    <property type="entry name" value="Prot_Arg_kinase"/>
    <property type="match status" value="1"/>
</dbReference>
<evidence type="ECO:0000256" key="2">
    <source>
        <dbReference type="ARBA" id="ARBA00022741"/>
    </source>
</evidence>
<dbReference type="InterPro" id="IPR014746">
    <property type="entry name" value="Gln_synth/guanido_kin_cat_dom"/>
</dbReference>
<dbReference type="NCBIfam" id="NF002194">
    <property type="entry name" value="PRK01059.1-4"/>
    <property type="match status" value="1"/>
</dbReference>
<comment type="similarity">
    <text evidence="5 6">Belongs to the ATP:guanido phosphotransferase family.</text>
</comment>
<evidence type="ECO:0000313" key="8">
    <source>
        <dbReference type="EMBL" id="ADI19440.1"/>
    </source>
</evidence>
<dbReference type="CDD" id="cd07930">
    <property type="entry name" value="bacterial_phosphagen_kinase"/>
    <property type="match status" value="1"/>
</dbReference>
<dbReference type="InterPro" id="IPR000749">
    <property type="entry name" value="ATP-guanido_PTrfase"/>
</dbReference>
<dbReference type="PROSITE" id="PS51510">
    <property type="entry name" value="PHOSPHAGEN_KINASE_C"/>
    <property type="match status" value="1"/>
</dbReference>
<accession>E0XYE9</accession>
<keyword evidence="5" id="KW-0021">Allosteric enzyme</keyword>
<dbReference type="Gene3D" id="3.30.590.10">
    <property type="entry name" value="Glutamine synthetase/guanido kinase, catalytic domain"/>
    <property type="match status" value="1"/>
</dbReference>
<dbReference type="Pfam" id="PF00217">
    <property type="entry name" value="ATP-gua_Ptrans"/>
    <property type="match status" value="1"/>
</dbReference>
<dbReference type="EC" id="2.7.14.1" evidence="5"/>
<comment type="activity regulation">
    <text evidence="5">Appears to be allosterically activated by the binding of pArg-containing polypeptides to the pArg-binding pocket localized in the C-terminal domain of McsB.</text>
</comment>
<feature type="domain" description="Phosphagen kinase C-terminal" evidence="7">
    <location>
        <begin position="23"/>
        <end position="252"/>
    </location>
</feature>
<dbReference type="InterPro" id="IPR022414">
    <property type="entry name" value="ATP-guanido_PTrfase_cat"/>
</dbReference>
<evidence type="ECO:0000256" key="4">
    <source>
        <dbReference type="ARBA" id="ARBA00022840"/>
    </source>
</evidence>
<dbReference type="InterPro" id="IPR023660">
    <property type="entry name" value="Arg_Kinase"/>
</dbReference>
<sequence length="353" mass="38996">MSLEGLITTPPSWMSGEDDADGIVISCRVRLARNLARYPFSPRMSEDDQRKVIDEVLAAAKDSRRMTTASYFSMNALDANERRVLVERHLISPSLAEDKGERGILFNQDESLSVMINEEDHLRLQAIYPGTQAQQTWAAIAALDEEITGAVDCAHDKQLGFLTACPTNTGTGLRASILIHLPALVLTEDMERVLQGLNQLSFTVRGVYGEGSNASGNLFQVSNQATLGSTEEKIVEGLLRITSQLVDYEKDAQQSLLREARFQVEDKVWRAYGLLAHARVLSSQEFMNLLSAVRLGLTMGMLKVPAAFINHLMIATQPAHMQAEAGGSLDPEERDLRRAQLVRQKLTEVSDGQ</sequence>
<dbReference type="SUPFAM" id="SSF55931">
    <property type="entry name" value="Glutamine synthetase/guanido kinase"/>
    <property type="match status" value="1"/>
</dbReference>